<gene>
    <name evidence="7" type="ORF">MBSD_n1040</name>
</gene>
<feature type="active site" description="Nucleophile" evidence="4">
    <location>
        <position position="34"/>
    </location>
</feature>
<evidence type="ECO:0000259" key="6">
    <source>
        <dbReference type="PROSITE" id="PS51208"/>
    </source>
</evidence>
<dbReference type="Pfam" id="PF03797">
    <property type="entry name" value="Autotransporter"/>
    <property type="match status" value="1"/>
</dbReference>
<dbReference type="SMART" id="SM00869">
    <property type="entry name" value="Autotransporter"/>
    <property type="match status" value="1"/>
</dbReference>
<sequence length="617" mass="64131">MPRIRILAGAVALALAAGAAQAGTFDNVVVIGDSLSDDGNISLATAPSVQPPLRFTTNPGTVAIENVASHFGFTLAPSLTGGTDFAFGGAGLLNNSPGTPATVPLLPQQFALYLAAAGGKADAKTLYSVWGGANDIFFHATMAQLGAETAAQAQAGTQAAAQAEVALLNQMAQAGARYVVVFNLPDIGKTPSGLAGGAAASQSLTGLSIAYNTVLNNGLASLSGGDFNIIPVNTFQLISEVIANPAAFGFANVTAPACTTSSSLTCTPATLVSADAAQKYLFADGVHPTTAAHAMLGQFVIAEIIAPQQIALLAQAPQTAYRTHARAIGRQQLADYDRQGDGLRWFASFDYDRQRIDQTDASPKLDTHQSTLTVGADAHASDSLSVGMALSIANQNADFAGGGGFKLQDVMFSGYGLYRIGQAYVGAIGTFGSLAYNDIDRSIQLGPLHRTESGEAPGSQSAFEVNGGYRFRFGGVETGPFAGVAYQHARVGTYSERAGDSSSMWFARQNRESLVGRIGWDLMGSFQAGGSTWRPYAAVAFEHESNADPYVVRAGSSTMNGSFELAGYKPDASWINADLGVSADFGPNVTGYFSYSGRFSDSNQRNDSLNLGLKMSF</sequence>
<evidence type="ECO:0000256" key="3">
    <source>
        <dbReference type="ARBA" id="ARBA00022801"/>
    </source>
</evidence>
<feature type="signal peptide" evidence="5">
    <location>
        <begin position="1"/>
        <end position="22"/>
    </location>
</feature>
<reference evidence="7" key="1">
    <citation type="submission" date="2015-08" db="EMBL/GenBank/DDBJ databases">
        <title>Complete DNA Sequence of Pseudomonas syringae pv. actinidiae, the Causal Agent of Kiwifruit Canker Disease.</title>
        <authorList>
            <person name="Rikkerink E.H.A."/>
            <person name="Fineran P.C."/>
        </authorList>
    </citation>
    <scope>NUCLEOTIDE SEQUENCE</scope>
    <source>
        <strain evidence="7">SkMP5</strain>
    </source>
</reference>
<name>A0A0K8QLL7_9GAMM</name>
<dbReference type="STRING" id="1475481.GCA_000953855_01059"/>
<dbReference type="InterPro" id="IPR036709">
    <property type="entry name" value="Autotransporte_beta_dom_sf"/>
</dbReference>
<dbReference type="PROSITE" id="PS51208">
    <property type="entry name" value="AUTOTRANSPORTER"/>
    <property type="match status" value="1"/>
</dbReference>
<dbReference type="PIRSF" id="PIRSF037375">
    <property type="entry name" value="Autotrns_EstA"/>
    <property type="match status" value="1"/>
</dbReference>
<feature type="chain" id="PRO_5005515134" evidence="5">
    <location>
        <begin position="23"/>
        <end position="617"/>
    </location>
</feature>
<dbReference type="InterPro" id="IPR006315">
    <property type="entry name" value="OM_autotransptr_brl_dom"/>
</dbReference>
<keyword evidence="2 5" id="KW-0732">Signal</keyword>
<dbReference type="NCBIfam" id="TIGR01414">
    <property type="entry name" value="autotrans_barl"/>
    <property type="match status" value="1"/>
</dbReference>
<dbReference type="RefSeq" id="WP_062535799.1">
    <property type="nucleotide sequence ID" value="NZ_DF970174.1"/>
</dbReference>
<dbReference type="AlphaFoldDB" id="A0A0K8QLL7"/>
<dbReference type="CDD" id="cd01847">
    <property type="entry name" value="Triacylglycerol_lipase_like"/>
    <property type="match status" value="1"/>
</dbReference>
<dbReference type="InterPro" id="IPR005546">
    <property type="entry name" value="Autotransporte_beta"/>
</dbReference>
<proteinExistence type="inferred from homology"/>
<dbReference type="SUPFAM" id="SSF52266">
    <property type="entry name" value="SGNH hydrolase"/>
    <property type="match status" value="1"/>
</dbReference>
<dbReference type="Gene3D" id="3.40.50.1110">
    <property type="entry name" value="SGNH hydrolase"/>
    <property type="match status" value="1"/>
</dbReference>
<dbReference type="InterPro" id="IPR017186">
    <property type="entry name" value="Lipase_autotranspt_EstA"/>
</dbReference>
<dbReference type="GO" id="GO:0016788">
    <property type="term" value="F:hydrolase activity, acting on ester bonds"/>
    <property type="evidence" value="ECO:0007669"/>
    <property type="project" value="InterPro"/>
</dbReference>
<dbReference type="Pfam" id="PF00657">
    <property type="entry name" value="Lipase_GDSL"/>
    <property type="match status" value="1"/>
</dbReference>
<dbReference type="Proteomes" id="UP000253740">
    <property type="component" value="Unassembled WGS sequence"/>
</dbReference>
<feature type="active site" evidence="4">
    <location>
        <position position="287"/>
    </location>
</feature>
<protein>
    <submittedName>
        <fullName evidence="7">Phospholipase/lecithinase/hemolysin</fullName>
    </submittedName>
</protein>
<dbReference type="SUPFAM" id="SSF103515">
    <property type="entry name" value="Autotransporter"/>
    <property type="match status" value="1"/>
</dbReference>
<dbReference type="EMBL" id="DF970174">
    <property type="protein sequence ID" value="GAP65749.1"/>
    <property type="molecule type" value="Genomic_DNA"/>
</dbReference>
<evidence type="ECO:0000256" key="5">
    <source>
        <dbReference type="SAM" id="SignalP"/>
    </source>
</evidence>
<keyword evidence="3" id="KW-0378">Hydrolase</keyword>
<evidence type="ECO:0000313" key="7">
    <source>
        <dbReference type="EMBL" id="GAP65749.1"/>
    </source>
</evidence>
<evidence type="ECO:0000313" key="8">
    <source>
        <dbReference type="Proteomes" id="UP000253740"/>
    </source>
</evidence>
<dbReference type="InterPro" id="IPR051058">
    <property type="entry name" value="GDSL_Est/Lipase"/>
</dbReference>
<dbReference type="GO" id="GO:0019867">
    <property type="term" value="C:outer membrane"/>
    <property type="evidence" value="ECO:0007669"/>
    <property type="project" value="InterPro"/>
</dbReference>
<dbReference type="InterPro" id="IPR036514">
    <property type="entry name" value="SGNH_hydro_sf"/>
</dbReference>
<accession>A0A0K8QLL7</accession>
<evidence type="ECO:0000256" key="2">
    <source>
        <dbReference type="ARBA" id="ARBA00022729"/>
    </source>
</evidence>
<dbReference type="PANTHER" id="PTHR45648:SF22">
    <property type="entry name" value="GDSL LIPASE_ACYLHYDROLASE FAMILY PROTEIN (AFU_ORTHOLOGUE AFUA_4G14700)"/>
    <property type="match status" value="1"/>
</dbReference>
<evidence type="ECO:0000256" key="1">
    <source>
        <dbReference type="ARBA" id="ARBA00008668"/>
    </source>
</evidence>
<dbReference type="Gene3D" id="2.40.128.130">
    <property type="entry name" value="Autotransporter beta-domain"/>
    <property type="match status" value="1"/>
</dbReference>
<organism evidence="7">
    <name type="scientific">Mizugakiibacter sediminis</name>
    <dbReference type="NCBI Taxonomy" id="1475481"/>
    <lineage>
        <taxon>Bacteria</taxon>
        <taxon>Pseudomonadati</taxon>
        <taxon>Pseudomonadota</taxon>
        <taxon>Gammaproteobacteria</taxon>
        <taxon>Lysobacterales</taxon>
        <taxon>Rhodanobacteraceae</taxon>
        <taxon>Mizugakiibacter</taxon>
    </lineage>
</organism>
<dbReference type="InterPro" id="IPR001087">
    <property type="entry name" value="GDSL"/>
</dbReference>
<evidence type="ECO:0000256" key="4">
    <source>
        <dbReference type="PIRSR" id="PIRSR037375-1"/>
    </source>
</evidence>
<comment type="similarity">
    <text evidence="1">Belongs to the 'GDSL' lipolytic enzyme family.</text>
</comment>
<feature type="active site" evidence="4">
    <location>
        <position position="284"/>
    </location>
</feature>
<keyword evidence="8" id="KW-1185">Reference proteome</keyword>
<dbReference type="OrthoDB" id="5292073at2"/>
<feature type="domain" description="Autotransporter" evidence="6">
    <location>
        <begin position="338"/>
        <end position="617"/>
    </location>
</feature>
<dbReference type="PANTHER" id="PTHR45648">
    <property type="entry name" value="GDSL LIPASE/ACYLHYDROLASE FAMILY PROTEIN (AFU_ORTHOLOGUE AFUA_4G14700)"/>
    <property type="match status" value="1"/>
</dbReference>